<evidence type="ECO:0000313" key="7">
    <source>
        <dbReference type="Proteomes" id="UP001141327"/>
    </source>
</evidence>
<dbReference type="PANTHER" id="PTHR47981:SF20">
    <property type="entry name" value="RAS-RELATED PROTEIN RAB-7A"/>
    <property type="match status" value="1"/>
</dbReference>
<dbReference type="InterPro" id="IPR005225">
    <property type="entry name" value="Small_GTP-bd"/>
</dbReference>
<keyword evidence="4" id="KW-0175">Coiled coil</keyword>
<dbReference type="SMART" id="SM00174">
    <property type="entry name" value="RHO"/>
    <property type="match status" value="1"/>
</dbReference>
<dbReference type="EMBL" id="JAPMOS010000188">
    <property type="protein sequence ID" value="KAJ4454069.1"/>
    <property type="molecule type" value="Genomic_DNA"/>
</dbReference>
<dbReference type="InterPro" id="IPR027417">
    <property type="entry name" value="P-loop_NTPase"/>
</dbReference>
<evidence type="ECO:0000256" key="5">
    <source>
        <dbReference type="SAM" id="MobiDB-lite"/>
    </source>
</evidence>
<dbReference type="Proteomes" id="UP001141327">
    <property type="component" value="Unassembled WGS sequence"/>
</dbReference>
<dbReference type="PRINTS" id="PR00449">
    <property type="entry name" value="RASTRNSFRMNG"/>
</dbReference>
<accession>A0ABQ8U9P7</accession>
<comment type="similarity">
    <text evidence="1">Belongs to the small GTPase superfamily. Rab family.</text>
</comment>
<reference evidence="6" key="1">
    <citation type="journal article" date="2022" name="bioRxiv">
        <title>Genomics of Preaxostyla Flagellates Illuminates Evolutionary Transitions and the Path Towards Mitochondrial Loss.</title>
        <authorList>
            <person name="Novak L.V.F."/>
            <person name="Treitli S.C."/>
            <person name="Pyrih J."/>
            <person name="Halakuc P."/>
            <person name="Pipaliya S.V."/>
            <person name="Vacek V."/>
            <person name="Brzon O."/>
            <person name="Soukal P."/>
            <person name="Eme L."/>
            <person name="Dacks J.B."/>
            <person name="Karnkowska A."/>
            <person name="Elias M."/>
            <person name="Hampl V."/>
        </authorList>
    </citation>
    <scope>NUCLEOTIDE SEQUENCE</scope>
    <source>
        <strain evidence="6">RCP-MX</strain>
    </source>
</reference>
<dbReference type="NCBIfam" id="TIGR00231">
    <property type="entry name" value="small_GTP"/>
    <property type="match status" value="1"/>
</dbReference>
<dbReference type="PROSITE" id="PS51419">
    <property type="entry name" value="RAB"/>
    <property type="match status" value="1"/>
</dbReference>
<dbReference type="PANTHER" id="PTHR47981">
    <property type="entry name" value="RAB FAMILY"/>
    <property type="match status" value="1"/>
</dbReference>
<keyword evidence="7" id="KW-1185">Reference proteome</keyword>
<evidence type="ECO:0000256" key="3">
    <source>
        <dbReference type="ARBA" id="ARBA00023134"/>
    </source>
</evidence>
<evidence type="ECO:0000256" key="4">
    <source>
        <dbReference type="SAM" id="Coils"/>
    </source>
</evidence>
<name>A0ABQ8U9P7_9EUKA</name>
<dbReference type="SMART" id="SM00176">
    <property type="entry name" value="RAN"/>
    <property type="match status" value="1"/>
</dbReference>
<gene>
    <name evidence="6" type="ORF">PAPYR_11314</name>
</gene>
<dbReference type="InterPro" id="IPR001806">
    <property type="entry name" value="Small_GTPase"/>
</dbReference>
<dbReference type="SMART" id="SM00173">
    <property type="entry name" value="RAS"/>
    <property type="match status" value="1"/>
</dbReference>
<keyword evidence="3" id="KW-0342">GTP-binding</keyword>
<dbReference type="SMART" id="SM00175">
    <property type="entry name" value="RAB"/>
    <property type="match status" value="1"/>
</dbReference>
<evidence type="ECO:0000256" key="1">
    <source>
        <dbReference type="ARBA" id="ARBA00006270"/>
    </source>
</evidence>
<organism evidence="6 7">
    <name type="scientific">Paratrimastix pyriformis</name>
    <dbReference type="NCBI Taxonomy" id="342808"/>
    <lineage>
        <taxon>Eukaryota</taxon>
        <taxon>Metamonada</taxon>
        <taxon>Preaxostyla</taxon>
        <taxon>Paratrimastigidae</taxon>
        <taxon>Paratrimastix</taxon>
    </lineage>
</organism>
<keyword evidence="2" id="KW-0547">Nucleotide-binding</keyword>
<feature type="compositionally biased region" description="Gly residues" evidence="5">
    <location>
        <begin position="10"/>
        <end position="24"/>
    </location>
</feature>
<sequence length="331" mass="35253">MTVSRWTNEGGTGVGEVAGTGAVGQGINEVADQDRSTEAAGGGRNPGRVRETEGPPALNQHLKGGRPCVKKEVLAATFPAQVLLLGDAGSGKTSLMSRLFKGNFSPMYKPTTVPESNMIELPVGGEFVTMQVWDSAGRDHAHASQGGLFRDADLAILVFDTTVQRSFESIQSLHRSLLSTPLLRDPHTFPFLVLGNKVDAVPRAVTTQIAALWCRQIGAKYFEVSAKNGTNVEEAFAEATRIAASDPSVRSGPPSDQPPAPKQSTVPSSHSPHPPPPQATIPDRLSALEERLALYEQRLLQAEQRAGAAEQRALGAEQRCAALERLVAPRG</sequence>
<dbReference type="Pfam" id="PF00071">
    <property type="entry name" value="Ras"/>
    <property type="match status" value="1"/>
</dbReference>
<proteinExistence type="inferred from homology"/>
<dbReference type="SUPFAM" id="SSF52540">
    <property type="entry name" value="P-loop containing nucleoside triphosphate hydrolases"/>
    <property type="match status" value="1"/>
</dbReference>
<protein>
    <submittedName>
        <fullName evidence="6">Rab7/RabGfamily small GTPase</fullName>
    </submittedName>
</protein>
<dbReference type="PROSITE" id="PS51421">
    <property type="entry name" value="RAS"/>
    <property type="match status" value="1"/>
</dbReference>
<dbReference type="Gene3D" id="3.40.50.300">
    <property type="entry name" value="P-loop containing nucleotide triphosphate hydrolases"/>
    <property type="match status" value="1"/>
</dbReference>
<evidence type="ECO:0000313" key="6">
    <source>
        <dbReference type="EMBL" id="KAJ4454069.1"/>
    </source>
</evidence>
<evidence type="ECO:0000256" key="2">
    <source>
        <dbReference type="ARBA" id="ARBA00022741"/>
    </source>
</evidence>
<comment type="caution">
    <text evidence="6">The sequence shown here is derived from an EMBL/GenBank/DDBJ whole genome shotgun (WGS) entry which is preliminary data.</text>
</comment>
<feature type="region of interest" description="Disordered" evidence="5">
    <location>
        <begin position="243"/>
        <end position="282"/>
    </location>
</feature>
<feature type="region of interest" description="Disordered" evidence="5">
    <location>
        <begin position="1"/>
        <end position="64"/>
    </location>
</feature>
<feature type="coiled-coil region" evidence="4">
    <location>
        <begin position="285"/>
        <end position="319"/>
    </location>
</feature>